<dbReference type="GO" id="GO:0016747">
    <property type="term" value="F:acyltransferase activity, transferring groups other than amino-acyl groups"/>
    <property type="evidence" value="ECO:0007669"/>
    <property type="project" value="InterPro"/>
</dbReference>
<dbReference type="Gene3D" id="3.40.630.30">
    <property type="match status" value="2"/>
</dbReference>
<dbReference type="InterPro" id="IPR016181">
    <property type="entry name" value="Acyl_CoA_acyltransferase"/>
</dbReference>
<keyword evidence="3" id="KW-1185">Reference proteome</keyword>
<comment type="caution">
    <text evidence="2">The sequence shown here is derived from an EMBL/GenBank/DDBJ whole genome shotgun (WGS) entry which is preliminary data.</text>
</comment>
<evidence type="ECO:0000313" key="2">
    <source>
        <dbReference type="EMBL" id="RTE04414.1"/>
    </source>
</evidence>
<feature type="domain" description="N-acetyltransferase" evidence="1">
    <location>
        <begin position="1"/>
        <end position="166"/>
    </location>
</feature>
<gene>
    <name evidence="2" type="ORF">EJQ19_26205</name>
</gene>
<dbReference type="EMBL" id="RXHU01000088">
    <property type="protein sequence ID" value="RTE04414.1"/>
    <property type="molecule type" value="Genomic_DNA"/>
</dbReference>
<dbReference type="Proteomes" id="UP000276128">
    <property type="component" value="Unassembled WGS sequence"/>
</dbReference>
<organism evidence="2 3">
    <name type="scientific">Paenibacillus whitsoniae</name>
    <dbReference type="NCBI Taxonomy" id="2496558"/>
    <lineage>
        <taxon>Bacteria</taxon>
        <taxon>Bacillati</taxon>
        <taxon>Bacillota</taxon>
        <taxon>Bacilli</taxon>
        <taxon>Bacillales</taxon>
        <taxon>Paenibacillaceae</taxon>
        <taxon>Paenibacillus</taxon>
    </lineage>
</organism>
<evidence type="ECO:0000313" key="3">
    <source>
        <dbReference type="Proteomes" id="UP000276128"/>
    </source>
</evidence>
<name>A0A430J6P4_9BACL</name>
<dbReference type="InterPro" id="IPR050276">
    <property type="entry name" value="MshD_Acetyltransferase"/>
</dbReference>
<dbReference type="PROSITE" id="PS51186">
    <property type="entry name" value="GNAT"/>
    <property type="match status" value="2"/>
</dbReference>
<dbReference type="RefSeq" id="WP_126144179.1">
    <property type="nucleotide sequence ID" value="NZ_RXHU01000088.1"/>
</dbReference>
<dbReference type="CDD" id="cd04301">
    <property type="entry name" value="NAT_SF"/>
    <property type="match status" value="2"/>
</dbReference>
<sequence length="320" mass="36849">MRYEPLTALHIGEIKMMWNEVWGDRFPMRERILEQNMLEDPNLLRSGAWAARDEATGQLAGYVAAKMWQDDVAEVSYSASLGWIHMLLVAPAYRERGVGSRLLLMAEKALREQGVKEIQLGKDLHRRVFPGVPEPDLETVAWLERRGYTRESHVVDLYRYFQEDLAAFPEVEGVSFRMLQDEEASTFNRFMQRCFPQWLYQTLAYWQQGGSGREFVVAEKDGEIIGFCRINDAQVPLLAQNVYWAPLFPGELGGIGPLGIDETYRGHGYGLAIVQAAVHYLHARGIRHMVIDTTPYVDFYGKLGFKTWRSYVAFCKRERI</sequence>
<accession>A0A430J6P4</accession>
<dbReference type="Pfam" id="PF00583">
    <property type="entry name" value="Acetyltransf_1"/>
    <property type="match status" value="2"/>
</dbReference>
<proteinExistence type="predicted"/>
<dbReference type="SUPFAM" id="SSF55729">
    <property type="entry name" value="Acyl-CoA N-acyltransferases (Nat)"/>
    <property type="match status" value="2"/>
</dbReference>
<dbReference type="AlphaFoldDB" id="A0A430J6P4"/>
<keyword evidence="2" id="KW-0808">Transferase</keyword>
<dbReference type="PANTHER" id="PTHR43617">
    <property type="entry name" value="L-AMINO ACID N-ACETYLTRANSFERASE"/>
    <property type="match status" value="1"/>
</dbReference>
<dbReference type="OrthoDB" id="2861902at2"/>
<protein>
    <submittedName>
        <fullName evidence="2">GNAT family N-acetyltransferase</fullName>
    </submittedName>
</protein>
<feature type="domain" description="N-acetyltransferase" evidence="1">
    <location>
        <begin position="174"/>
        <end position="320"/>
    </location>
</feature>
<dbReference type="InterPro" id="IPR000182">
    <property type="entry name" value="GNAT_dom"/>
</dbReference>
<reference evidence="2 3" key="1">
    <citation type="submission" date="2018-12" db="EMBL/GenBank/DDBJ databases">
        <title>Bacillus ochoae sp. nov., Paenibacillus whitsoniae sp. nov., Paenibacillus spiritus sp. nov. Isolated from the Mars Exploration Rover during spacecraft assembly.</title>
        <authorList>
            <person name="Seuylemezian A."/>
            <person name="Vaishampayan P."/>
        </authorList>
    </citation>
    <scope>NUCLEOTIDE SEQUENCE [LARGE SCALE GENOMIC DNA]</scope>
    <source>
        <strain evidence="2 3">MER 54</strain>
    </source>
</reference>
<evidence type="ECO:0000259" key="1">
    <source>
        <dbReference type="PROSITE" id="PS51186"/>
    </source>
</evidence>